<gene>
    <name evidence="2" type="ORF">NSCI0253_LOCUS25877</name>
</gene>
<dbReference type="EMBL" id="HBFQ01036690">
    <property type="protein sequence ID" value="CAD8851527.1"/>
    <property type="molecule type" value="Transcribed_RNA"/>
</dbReference>
<feature type="compositionally biased region" description="Low complexity" evidence="1">
    <location>
        <begin position="197"/>
        <end position="208"/>
    </location>
</feature>
<organism evidence="2">
    <name type="scientific">Noctiluca scintillans</name>
    <name type="common">Sea sparkle</name>
    <name type="synonym">Red tide dinoflagellate</name>
    <dbReference type="NCBI Taxonomy" id="2966"/>
    <lineage>
        <taxon>Eukaryota</taxon>
        <taxon>Sar</taxon>
        <taxon>Alveolata</taxon>
        <taxon>Dinophyceae</taxon>
        <taxon>Noctilucales</taxon>
        <taxon>Noctilucaceae</taxon>
        <taxon>Noctiluca</taxon>
    </lineage>
</organism>
<protein>
    <recommendedName>
        <fullName evidence="3">RING-type domain-containing protein</fullName>
    </recommendedName>
</protein>
<feature type="region of interest" description="Disordered" evidence="1">
    <location>
        <begin position="131"/>
        <end position="158"/>
    </location>
</feature>
<feature type="compositionally biased region" description="Basic and acidic residues" evidence="1">
    <location>
        <begin position="145"/>
        <end position="158"/>
    </location>
</feature>
<feature type="region of interest" description="Disordered" evidence="1">
    <location>
        <begin position="1"/>
        <end position="53"/>
    </location>
</feature>
<sequence>MDTLDEEDETPLRPPSSVRSLSLFNPGRQALDCEKGRDTGDTSTDVDDDVEETPPWSKLLEEQRVATPFLSELVDGSTSVRTDFAFGWNLSSLALLRSNSAVVQQARASCGLCAIMSSSLVAMGASPPIRAQPPAHVTNSFPRARSTDDQPLSHDGKETDVEDVFHQQAEPARLPMSIGNNSSPVEAESHGNRDTCHSSSRGSSVSESGDSHAESEVSDPRVFVEMPDLGLFFETFGDGIDPARMFEYQESGSESLSGDEGPTDCVEGAQGRDASGDMAFEHVALCRQCLDGATVVTHSMQPCGHCLCKGHAFAAQVRAQCPICFEDVTALADIFLD</sequence>
<feature type="compositionally biased region" description="Basic and acidic residues" evidence="1">
    <location>
        <begin position="187"/>
        <end position="196"/>
    </location>
</feature>
<proteinExistence type="predicted"/>
<dbReference type="AlphaFoldDB" id="A0A7S1AEG4"/>
<evidence type="ECO:0000313" key="2">
    <source>
        <dbReference type="EMBL" id="CAD8851527.1"/>
    </source>
</evidence>
<feature type="compositionally biased region" description="Basic and acidic residues" evidence="1">
    <location>
        <begin position="209"/>
        <end position="219"/>
    </location>
</feature>
<feature type="compositionally biased region" description="Basic and acidic residues" evidence="1">
    <location>
        <begin position="31"/>
        <end position="40"/>
    </location>
</feature>
<evidence type="ECO:0000256" key="1">
    <source>
        <dbReference type="SAM" id="MobiDB-lite"/>
    </source>
</evidence>
<accession>A0A7S1AEG4</accession>
<reference evidence="2" key="1">
    <citation type="submission" date="2021-01" db="EMBL/GenBank/DDBJ databases">
        <authorList>
            <person name="Corre E."/>
            <person name="Pelletier E."/>
            <person name="Niang G."/>
            <person name="Scheremetjew M."/>
            <person name="Finn R."/>
            <person name="Kale V."/>
            <person name="Holt S."/>
            <person name="Cochrane G."/>
            <person name="Meng A."/>
            <person name="Brown T."/>
            <person name="Cohen L."/>
        </authorList>
    </citation>
    <scope>NUCLEOTIDE SEQUENCE</scope>
</reference>
<evidence type="ECO:0008006" key="3">
    <source>
        <dbReference type="Google" id="ProtNLM"/>
    </source>
</evidence>
<name>A0A7S1AEG4_NOCSC</name>
<feature type="region of interest" description="Disordered" evidence="1">
    <location>
        <begin position="171"/>
        <end position="220"/>
    </location>
</feature>